<dbReference type="InParanoid" id="A0A4R2PKW7"/>
<sequence length="181" mass="18349">MALLRLARGHWRGIGAWGGAIVAPGATDLALGGWAGYPDAIMSDRSASSPPAPPQPRFVYKIMTADEWAAARGAGRYDGAAIDRADGFVHLSAADQVAGTLAAHFAGRADLVLVAFAAADLAAAGLVWEPSRGGALFPHLYGRLDPARACATWPLALDGAGRHVLPGAVAADADSAQGAAS</sequence>
<dbReference type="InterPro" id="IPR009297">
    <property type="entry name" value="DUF952"/>
</dbReference>
<dbReference type="PANTHER" id="PTHR34129:SF1">
    <property type="entry name" value="DUF952 DOMAIN-CONTAINING PROTEIN"/>
    <property type="match status" value="1"/>
</dbReference>
<proteinExistence type="predicted"/>
<accession>A0A4R2PKW7</accession>
<dbReference type="EMBL" id="SLXO01000003">
    <property type="protein sequence ID" value="TCP36232.1"/>
    <property type="molecule type" value="Genomic_DNA"/>
</dbReference>
<organism evidence="1 2">
    <name type="scientific">Rhodothalassium salexigens DSM 2132</name>
    <dbReference type="NCBI Taxonomy" id="1188247"/>
    <lineage>
        <taxon>Bacteria</taxon>
        <taxon>Pseudomonadati</taxon>
        <taxon>Pseudomonadota</taxon>
        <taxon>Alphaproteobacteria</taxon>
        <taxon>Rhodothalassiales</taxon>
        <taxon>Rhodothalassiaceae</taxon>
        <taxon>Rhodothalassium</taxon>
    </lineage>
</organism>
<reference evidence="1 2" key="1">
    <citation type="submission" date="2019-03" db="EMBL/GenBank/DDBJ databases">
        <title>Genomic Encyclopedia of Type Strains, Phase IV (KMG-IV): sequencing the most valuable type-strain genomes for metagenomic binning, comparative biology and taxonomic classification.</title>
        <authorList>
            <person name="Goeker M."/>
        </authorList>
    </citation>
    <scope>NUCLEOTIDE SEQUENCE [LARGE SCALE GENOMIC DNA]</scope>
    <source>
        <strain evidence="1 2">DSM 2132</strain>
    </source>
</reference>
<dbReference type="PANTHER" id="PTHR34129">
    <property type="entry name" value="BLR1139 PROTEIN"/>
    <property type="match status" value="1"/>
</dbReference>
<dbReference type="Proteomes" id="UP000295399">
    <property type="component" value="Unassembled WGS sequence"/>
</dbReference>
<name>A0A4R2PKW7_RHOSA</name>
<dbReference type="AlphaFoldDB" id="A0A4R2PKW7"/>
<dbReference type="Pfam" id="PF06108">
    <property type="entry name" value="DUF952"/>
    <property type="match status" value="1"/>
</dbReference>
<protein>
    <submittedName>
        <fullName evidence="1">Uncharacterized protein (DUF952 family)</fullName>
    </submittedName>
</protein>
<dbReference type="SUPFAM" id="SSF56399">
    <property type="entry name" value="ADP-ribosylation"/>
    <property type="match status" value="1"/>
</dbReference>
<keyword evidence="2" id="KW-1185">Reference proteome</keyword>
<dbReference type="Gene3D" id="3.20.170.20">
    <property type="entry name" value="Protein of unknown function DUF952"/>
    <property type="match status" value="1"/>
</dbReference>
<comment type="caution">
    <text evidence="1">The sequence shown here is derived from an EMBL/GenBank/DDBJ whole genome shotgun (WGS) entry which is preliminary data.</text>
</comment>
<evidence type="ECO:0000313" key="1">
    <source>
        <dbReference type="EMBL" id="TCP36232.1"/>
    </source>
</evidence>
<gene>
    <name evidence="1" type="ORF">EV659_103119</name>
</gene>
<evidence type="ECO:0000313" key="2">
    <source>
        <dbReference type="Proteomes" id="UP000295399"/>
    </source>
</evidence>